<accession>A0A6H2EM79</accession>
<evidence type="ECO:0000256" key="4">
    <source>
        <dbReference type="ARBA" id="ARBA00023014"/>
    </source>
</evidence>
<evidence type="ECO:0000256" key="1">
    <source>
        <dbReference type="ARBA" id="ARBA00022485"/>
    </source>
</evidence>
<evidence type="ECO:0000313" key="7">
    <source>
        <dbReference type="Proteomes" id="UP000502298"/>
    </source>
</evidence>
<feature type="domain" description="4Fe-4S ferredoxin-type" evidence="5">
    <location>
        <begin position="198"/>
        <end position="227"/>
    </location>
</feature>
<dbReference type="PANTHER" id="PTHR43687:SF1">
    <property type="entry name" value="FERREDOXIN III"/>
    <property type="match status" value="1"/>
</dbReference>
<dbReference type="PROSITE" id="PS00198">
    <property type="entry name" value="4FE4S_FER_1"/>
    <property type="match status" value="2"/>
</dbReference>
<gene>
    <name evidence="6" type="ORF">HC352_06465</name>
</gene>
<feature type="domain" description="4Fe-4S ferredoxin-type" evidence="5">
    <location>
        <begin position="161"/>
        <end position="190"/>
    </location>
</feature>
<keyword evidence="3" id="KW-0408">Iron</keyword>
<dbReference type="Proteomes" id="UP000502298">
    <property type="component" value="Chromosome"/>
</dbReference>
<evidence type="ECO:0000256" key="3">
    <source>
        <dbReference type="ARBA" id="ARBA00023004"/>
    </source>
</evidence>
<reference evidence="6 7" key="1">
    <citation type="submission" date="2020-03" db="EMBL/GenBank/DDBJ databases">
        <title>Complete genome of Arcanobacterium buesumensis sp. nov. strain 2701.</title>
        <authorList>
            <person name="Borowiak M."/>
            <person name="Alssahen M."/>
            <person name="Laemmler C."/>
            <person name="Malorny B."/>
            <person name="Hassan A."/>
            <person name="Prenger-Berninghoff E."/>
            <person name="Ploetz M."/>
            <person name="Abdulmawjood A."/>
        </authorList>
    </citation>
    <scope>NUCLEOTIDE SEQUENCE [LARGE SCALE GENOMIC DNA]</scope>
    <source>
        <strain evidence="6 7">2701</strain>
    </source>
</reference>
<keyword evidence="2" id="KW-0479">Metal-binding</keyword>
<dbReference type="InterPro" id="IPR017900">
    <property type="entry name" value="4Fe4S_Fe_S_CS"/>
</dbReference>
<dbReference type="PROSITE" id="PS51379">
    <property type="entry name" value="4FE4S_FER_2"/>
    <property type="match status" value="2"/>
</dbReference>
<name>A0A6H2EM79_9ACTO</name>
<sequence>MSDAVATLLRWLAAQEPGSHVIISCAHAQPIQPKRHVISVVWNECLAHASDGVVAQMLAVGAHTVYVHPCPENLSALEHKIAIWESLTPERVCRYEASDKRRLRAGTTLKLNDMPLPRRAILGLSISCPLDLTSDDQERTLAALVLLGVSDLDALPLHAPLGIELQATGCTMCGVCVKACPHDALNIAGASPSSTSKDTLWHNHRACRGCLSCVDLCPVDALEVTGPSSWSTLTTKPQQQLVSRQTRACVQCGATFVTRDTELCPLCTYRQDHPFESVPMELMRSLIGENLD</sequence>
<dbReference type="Gene3D" id="3.30.70.20">
    <property type="match status" value="2"/>
</dbReference>
<dbReference type="GO" id="GO:0046872">
    <property type="term" value="F:metal ion binding"/>
    <property type="evidence" value="ECO:0007669"/>
    <property type="project" value="UniProtKB-KW"/>
</dbReference>
<evidence type="ECO:0000313" key="6">
    <source>
        <dbReference type="EMBL" id="QJC22185.1"/>
    </source>
</evidence>
<dbReference type="InterPro" id="IPR050572">
    <property type="entry name" value="Fe-S_Ferredoxin"/>
</dbReference>
<evidence type="ECO:0000259" key="5">
    <source>
        <dbReference type="PROSITE" id="PS51379"/>
    </source>
</evidence>
<proteinExistence type="predicted"/>
<dbReference type="AlphaFoldDB" id="A0A6H2EM79"/>
<keyword evidence="4" id="KW-0411">Iron-sulfur</keyword>
<dbReference type="EMBL" id="CP050804">
    <property type="protein sequence ID" value="QJC22185.1"/>
    <property type="molecule type" value="Genomic_DNA"/>
</dbReference>
<dbReference type="SUPFAM" id="SSF54862">
    <property type="entry name" value="4Fe-4S ferredoxins"/>
    <property type="match status" value="1"/>
</dbReference>
<dbReference type="Pfam" id="PF12838">
    <property type="entry name" value="Fer4_7"/>
    <property type="match status" value="1"/>
</dbReference>
<organism evidence="6 7">
    <name type="scientific">Arcanobacterium buesumense</name>
    <dbReference type="NCBI Taxonomy" id="2722751"/>
    <lineage>
        <taxon>Bacteria</taxon>
        <taxon>Bacillati</taxon>
        <taxon>Actinomycetota</taxon>
        <taxon>Actinomycetes</taxon>
        <taxon>Actinomycetales</taxon>
        <taxon>Actinomycetaceae</taxon>
        <taxon>Arcanobacterium</taxon>
    </lineage>
</organism>
<dbReference type="InterPro" id="IPR017896">
    <property type="entry name" value="4Fe4S_Fe-S-bd"/>
</dbReference>
<evidence type="ECO:0000256" key="2">
    <source>
        <dbReference type="ARBA" id="ARBA00022723"/>
    </source>
</evidence>
<protein>
    <submittedName>
        <fullName evidence="6">4Fe-4S binding protein</fullName>
    </submittedName>
</protein>
<dbReference type="GO" id="GO:0051539">
    <property type="term" value="F:4 iron, 4 sulfur cluster binding"/>
    <property type="evidence" value="ECO:0007669"/>
    <property type="project" value="UniProtKB-KW"/>
</dbReference>
<dbReference type="PANTHER" id="PTHR43687">
    <property type="entry name" value="ADENYLYLSULFATE REDUCTASE, BETA SUBUNIT"/>
    <property type="match status" value="1"/>
</dbReference>
<dbReference type="KEGG" id="arca:HC352_06465"/>
<dbReference type="RefSeq" id="WP_168918116.1">
    <property type="nucleotide sequence ID" value="NZ_CP050804.1"/>
</dbReference>
<keyword evidence="1" id="KW-0004">4Fe-4S</keyword>
<keyword evidence="7" id="KW-1185">Reference proteome</keyword>